<feature type="region of interest" description="Disordered" evidence="1">
    <location>
        <begin position="102"/>
        <end position="135"/>
    </location>
</feature>
<reference evidence="2" key="2">
    <citation type="submission" date="2014-07" db="EMBL/GenBank/DDBJ databases">
        <authorList>
            <person name="Hull J."/>
        </authorList>
    </citation>
    <scope>NUCLEOTIDE SEQUENCE</scope>
</reference>
<reference evidence="2" key="1">
    <citation type="journal article" date="2014" name="PLoS ONE">
        <title>Transcriptome-Based Identification of ABC Transporters in the Western Tarnished Plant Bug Lygus hesperus.</title>
        <authorList>
            <person name="Hull J.J."/>
            <person name="Chaney K."/>
            <person name="Geib S.M."/>
            <person name="Fabrick J.A."/>
            <person name="Brent C.S."/>
            <person name="Walsh D."/>
            <person name="Lavine L.C."/>
        </authorList>
    </citation>
    <scope>NUCLEOTIDE SEQUENCE</scope>
</reference>
<name>A0A0A9WZM0_LYGHE</name>
<evidence type="ECO:0000313" key="2">
    <source>
        <dbReference type="EMBL" id="JAG13159.1"/>
    </source>
</evidence>
<organism evidence="2">
    <name type="scientific">Lygus hesperus</name>
    <name type="common">Western plant bug</name>
    <dbReference type="NCBI Taxonomy" id="30085"/>
    <lineage>
        <taxon>Eukaryota</taxon>
        <taxon>Metazoa</taxon>
        <taxon>Ecdysozoa</taxon>
        <taxon>Arthropoda</taxon>
        <taxon>Hexapoda</taxon>
        <taxon>Insecta</taxon>
        <taxon>Pterygota</taxon>
        <taxon>Neoptera</taxon>
        <taxon>Paraneoptera</taxon>
        <taxon>Hemiptera</taxon>
        <taxon>Heteroptera</taxon>
        <taxon>Panheteroptera</taxon>
        <taxon>Cimicomorpha</taxon>
        <taxon>Miridae</taxon>
        <taxon>Mirini</taxon>
        <taxon>Lygus</taxon>
    </lineage>
</organism>
<dbReference type="EMBL" id="GBHO01030445">
    <property type="protein sequence ID" value="JAG13159.1"/>
    <property type="molecule type" value="Transcribed_RNA"/>
</dbReference>
<feature type="non-terminal residue" evidence="2">
    <location>
        <position position="135"/>
    </location>
</feature>
<accession>A0A0A9WZM0</accession>
<protein>
    <submittedName>
        <fullName evidence="2">Myb-like protein AA</fullName>
    </submittedName>
</protein>
<dbReference type="AlphaFoldDB" id="A0A0A9WZM0"/>
<feature type="compositionally biased region" description="Polar residues" evidence="1">
    <location>
        <begin position="116"/>
        <end position="135"/>
    </location>
</feature>
<dbReference type="Pfam" id="PF03564">
    <property type="entry name" value="DUF1759"/>
    <property type="match status" value="1"/>
</dbReference>
<dbReference type="InterPro" id="IPR005312">
    <property type="entry name" value="DUF1759"/>
</dbReference>
<gene>
    <name evidence="2" type="primary">mybAA</name>
    <name evidence="2" type="ORF">CM83_105447</name>
</gene>
<sequence length="135" mass="14878">QYANPHLQTFAHLETLYSLPGTSQNPSHIRSFASQITESTGALGALGHDVEGWAVPILFMCCKKLNGKLREDWERHLLTAPDPSIQQFTWFLQEQARVLEASRSSNDPVVVKKSSVRQPASKGTTTLMVGASNQS</sequence>
<evidence type="ECO:0000256" key="1">
    <source>
        <dbReference type="SAM" id="MobiDB-lite"/>
    </source>
</evidence>
<feature type="non-terminal residue" evidence="2">
    <location>
        <position position="1"/>
    </location>
</feature>
<proteinExistence type="predicted"/>